<dbReference type="InterPro" id="IPR025948">
    <property type="entry name" value="HTH-like_dom"/>
</dbReference>
<comment type="caution">
    <text evidence="2">The sequence shown here is derived from an EMBL/GenBank/DDBJ whole genome shotgun (WGS) entry which is preliminary data.</text>
</comment>
<sequence length="141" mass="16076">MLGQPRATQRYQSKRQTLDAELLTEMRSIAEKRPCWGSPQVYEALRRQGREVNHKRVERLWREHGMQVPKKRHKRLRLSLSGSENSCVRACTGSRAGAVTLKPRQRHATPAKSRKIERAGRMMGILTQVDSGVGWCSPLSS</sequence>
<accession>A0A5C5WAJ0</accession>
<feature type="domain" description="HTH-like" evidence="1">
    <location>
        <begin position="19"/>
        <end position="73"/>
    </location>
</feature>
<name>A0A5C5WAJ0_9BACT</name>
<evidence type="ECO:0000259" key="1">
    <source>
        <dbReference type="Pfam" id="PF13276"/>
    </source>
</evidence>
<dbReference type="Proteomes" id="UP000318995">
    <property type="component" value="Unassembled WGS sequence"/>
</dbReference>
<dbReference type="EMBL" id="SJPH01000002">
    <property type="protein sequence ID" value="TWT47584.1"/>
    <property type="molecule type" value="Genomic_DNA"/>
</dbReference>
<dbReference type="PANTHER" id="PTHR47515:SF2">
    <property type="entry name" value="INTEGRASE CORE DOMAIN PROTEIN"/>
    <property type="match status" value="1"/>
</dbReference>
<protein>
    <recommendedName>
        <fullName evidence="1">HTH-like domain-containing protein</fullName>
    </recommendedName>
</protein>
<dbReference type="AlphaFoldDB" id="A0A5C5WAJ0"/>
<evidence type="ECO:0000313" key="3">
    <source>
        <dbReference type="Proteomes" id="UP000318995"/>
    </source>
</evidence>
<gene>
    <name evidence="2" type="ORF">Pla111_11990</name>
</gene>
<evidence type="ECO:0000313" key="2">
    <source>
        <dbReference type="EMBL" id="TWT47584.1"/>
    </source>
</evidence>
<organism evidence="2 3">
    <name type="scientific">Botrimarina hoheduenensis</name>
    <dbReference type="NCBI Taxonomy" id="2528000"/>
    <lineage>
        <taxon>Bacteria</taxon>
        <taxon>Pseudomonadati</taxon>
        <taxon>Planctomycetota</taxon>
        <taxon>Planctomycetia</taxon>
        <taxon>Pirellulales</taxon>
        <taxon>Lacipirellulaceae</taxon>
        <taxon>Botrimarina</taxon>
    </lineage>
</organism>
<proteinExistence type="predicted"/>
<reference evidence="2 3" key="1">
    <citation type="submission" date="2019-02" db="EMBL/GenBank/DDBJ databases">
        <title>Deep-cultivation of Planctomycetes and their phenomic and genomic characterization uncovers novel biology.</title>
        <authorList>
            <person name="Wiegand S."/>
            <person name="Jogler M."/>
            <person name="Boedeker C."/>
            <person name="Pinto D."/>
            <person name="Vollmers J."/>
            <person name="Rivas-Marin E."/>
            <person name="Kohn T."/>
            <person name="Peeters S.H."/>
            <person name="Heuer A."/>
            <person name="Rast P."/>
            <person name="Oberbeckmann S."/>
            <person name="Bunk B."/>
            <person name="Jeske O."/>
            <person name="Meyerdierks A."/>
            <person name="Storesund J.E."/>
            <person name="Kallscheuer N."/>
            <person name="Luecker S."/>
            <person name="Lage O.M."/>
            <person name="Pohl T."/>
            <person name="Merkel B.J."/>
            <person name="Hornburger P."/>
            <person name="Mueller R.-W."/>
            <person name="Bruemmer F."/>
            <person name="Labrenz M."/>
            <person name="Spormann A.M."/>
            <person name="Op Den Camp H."/>
            <person name="Overmann J."/>
            <person name="Amann R."/>
            <person name="Jetten M.S.M."/>
            <person name="Mascher T."/>
            <person name="Medema M.H."/>
            <person name="Devos D.P."/>
            <person name="Kaster A.-K."/>
            <person name="Ovreas L."/>
            <person name="Rohde M."/>
            <person name="Galperin M.Y."/>
            <person name="Jogler C."/>
        </authorList>
    </citation>
    <scope>NUCLEOTIDE SEQUENCE [LARGE SCALE GENOMIC DNA]</scope>
    <source>
        <strain evidence="2 3">Pla111</strain>
    </source>
</reference>
<keyword evidence="3" id="KW-1185">Reference proteome</keyword>
<dbReference type="Pfam" id="PF13276">
    <property type="entry name" value="HTH_21"/>
    <property type="match status" value="1"/>
</dbReference>
<dbReference type="PANTHER" id="PTHR47515">
    <property type="entry name" value="LOW CALCIUM RESPONSE LOCUS PROTEIN T"/>
    <property type="match status" value="1"/>
</dbReference>